<dbReference type="InterPro" id="IPR001647">
    <property type="entry name" value="HTH_TetR"/>
</dbReference>
<keyword evidence="7" id="KW-1185">Reference proteome</keyword>
<feature type="domain" description="HTH tetR-type" evidence="5">
    <location>
        <begin position="19"/>
        <end position="79"/>
    </location>
</feature>
<dbReference type="AlphaFoldDB" id="Q13I75"/>
<dbReference type="Proteomes" id="UP000001817">
    <property type="component" value="Chromosome 3"/>
</dbReference>
<dbReference type="STRING" id="266265.Bxe_C0291"/>
<evidence type="ECO:0000259" key="5">
    <source>
        <dbReference type="PROSITE" id="PS50977"/>
    </source>
</evidence>
<gene>
    <name evidence="6" type="ORF">Bxe_C0291</name>
</gene>
<evidence type="ECO:0000313" key="7">
    <source>
        <dbReference type="Proteomes" id="UP000001817"/>
    </source>
</evidence>
<dbReference type="SUPFAM" id="SSF46689">
    <property type="entry name" value="Homeodomain-like"/>
    <property type="match status" value="1"/>
</dbReference>
<proteinExistence type="predicted"/>
<evidence type="ECO:0000256" key="4">
    <source>
        <dbReference type="PROSITE-ProRule" id="PRU00335"/>
    </source>
</evidence>
<dbReference type="SUPFAM" id="SSF48498">
    <property type="entry name" value="Tetracyclin repressor-like, C-terminal domain"/>
    <property type="match status" value="1"/>
</dbReference>
<dbReference type="PANTHER" id="PTHR30055">
    <property type="entry name" value="HTH-TYPE TRANSCRIPTIONAL REGULATOR RUTR"/>
    <property type="match status" value="1"/>
</dbReference>
<reference evidence="6 7" key="1">
    <citation type="journal article" date="2006" name="Proc. Natl. Acad. Sci. U.S.A.">
        <title>Burkholderia xenovorans LB400 harbors a multi-replicon, 9.73-Mbp genome shaped for versatility.</title>
        <authorList>
            <person name="Chain P.S."/>
            <person name="Denef V.J."/>
            <person name="Konstantinidis K.T."/>
            <person name="Vergez L.M."/>
            <person name="Agullo L."/>
            <person name="Reyes V.L."/>
            <person name="Hauser L."/>
            <person name="Cordova M."/>
            <person name="Gomez L."/>
            <person name="Gonzalez M."/>
            <person name="Land M."/>
            <person name="Lao V."/>
            <person name="Larimer F."/>
            <person name="LiPuma J.J."/>
            <person name="Mahenthiralingam E."/>
            <person name="Malfatti S.A."/>
            <person name="Marx C.J."/>
            <person name="Parnell J.J."/>
            <person name="Ramette A."/>
            <person name="Richardson P."/>
            <person name="Seeger M."/>
            <person name="Smith D."/>
            <person name="Spilker T."/>
            <person name="Sul W.J."/>
            <person name="Tsoi T.V."/>
            <person name="Ulrich L.E."/>
            <person name="Zhulin I.B."/>
            <person name="Tiedje J.M."/>
        </authorList>
    </citation>
    <scope>NUCLEOTIDE SEQUENCE [LARGE SCALE GENOMIC DNA]</scope>
    <source>
        <strain evidence="6 7">LB400</strain>
    </source>
</reference>
<name>Q13I75_PARXL</name>
<protein>
    <submittedName>
        <fullName evidence="6">Transcriptional regulator, TetR family</fullName>
    </submittedName>
</protein>
<dbReference type="InterPro" id="IPR009057">
    <property type="entry name" value="Homeodomain-like_sf"/>
</dbReference>
<dbReference type="Pfam" id="PF00440">
    <property type="entry name" value="TetR_N"/>
    <property type="match status" value="1"/>
</dbReference>
<dbReference type="eggNOG" id="COG1309">
    <property type="taxonomic scope" value="Bacteria"/>
</dbReference>
<dbReference type="EMBL" id="CP000272">
    <property type="protein sequence ID" value="ABE36214.1"/>
    <property type="molecule type" value="Genomic_DNA"/>
</dbReference>
<evidence type="ECO:0000256" key="2">
    <source>
        <dbReference type="ARBA" id="ARBA00023125"/>
    </source>
</evidence>
<dbReference type="PRINTS" id="PR00455">
    <property type="entry name" value="HTHTETR"/>
</dbReference>
<dbReference type="Gene3D" id="1.10.357.10">
    <property type="entry name" value="Tetracycline Repressor, domain 2"/>
    <property type="match status" value="1"/>
</dbReference>
<dbReference type="GO" id="GO:0000976">
    <property type="term" value="F:transcription cis-regulatory region binding"/>
    <property type="evidence" value="ECO:0007669"/>
    <property type="project" value="TreeGrafter"/>
</dbReference>
<dbReference type="Gene3D" id="1.10.10.60">
    <property type="entry name" value="Homeodomain-like"/>
    <property type="match status" value="1"/>
</dbReference>
<evidence type="ECO:0000313" key="6">
    <source>
        <dbReference type="EMBL" id="ABE36214.1"/>
    </source>
</evidence>
<dbReference type="GO" id="GO:0003700">
    <property type="term" value="F:DNA-binding transcription factor activity"/>
    <property type="evidence" value="ECO:0007669"/>
    <property type="project" value="TreeGrafter"/>
</dbReference>
<keyword evidence="2 4" id="KW-0238">DNA-binding</keyword>
<feature type="DNA-binding region" description="H-T-H motif" evidence="4">
    <location>
        <begin position="42"/>
        <end position="61"/>
    </location>
</feature>
<organism evidence="6 7">
    <name type="scientific">Paraburkholderia xenovorans (strain LB400)</name>
    <dbReference type="NCBI Taxonomy" id="266265"/>
    <lineage>
        <taxon>Bacteria</taxon>
        <taxon>Pseudomonadati</taxon>
        <taxon>Pseudomonadota</taxon>
        <taxon>Betaproteobacteria</taxon>
        <taxon>Burkholderiales</taxon>
        <taxon>Burkholderiaceae</taxon>
        <taxon>Paraburkholderia</taxon>
    </lineage>
</organism>
<keyword evidence="3" id="KW-0804">Transcription</keyword>
<dbReference type="KEGG" id="bxe:Bxe_C0291"/>
<dbReference type="PANTHER" id="PTHR30055:SF240">
    <property type="entry name" value="HTH-TYPE TRANSCRIPTIONAL REGULATOR ACRR"/>
    <property type="match status" value="1"/>
</dbReference>
<evidence type="ECO:0000256" key="3">
    <source>
        <dbReference type="ARBA" id="ARBA00023163"/>
    </source>
</evidence>
<evidence type="ECO:0000256" key="1">
    <source>
        <dbReference type="ARBA" id="ARBA00023015"/>
    </source>
</evidence>
<sequence>MTTPAIPDTTSTPRAQRVSARRRQLVELTMQLLKEKGFDLLSVNELAERASMSVGGLYRYIKTKSDLLEMICDETNKGLNEQMMERTSAVRGVKEKLRVGFEVYWQGCWDAAEPILTAYREWQSLPEAAQHRYIEQEKRVAEYFSDLIRAGVASDEFRVVDARLLAAEMIFLAQMRAVKGWAFHGWDRVAVFAEHWELIESRLRK</sequence>
<keyword evidence="1" id="KW-0805">Transcription regulation</keyword>
<dbReference type="InterPro" id="IPR050109">
    <property type="entry name" value="HTH-type_TetR-like_transc_reg"/>
</dbReference>
<dbReference type="InterPro" id="IPR041490">
    <property type="entry name" value="KstR2_TetR_C"/>
</dbReference>
<dbReference type="Pfam" id="PF17932">
    <property type="entry name" value="TetR_C_24"/>
    <property type="match status" value="1"/>
</dbReference>
<dbReference type="InterPro" id="IPR036271">
    <property type="entry name" value="Tet_transcr_reg_TetR-rel_C_sf"/>
</dbReference>
<accession>Q13I75</accession>
<dbReference type="PROSITE" id="PS50977">
    <property type="entry name" value="HTH_TETR_2"/>
    <property type="match status" value="1"/>
</dbReference>